<keyword evidence="1" id="KW-0808">Transferase</keyword>
<reference evidence="5" key="1">
    <citation type="journal article" date="2023" name="Int. J. Syst. Evol. Microbiol.">
        <title>Mesoterricola silvestris gen. nov., sp. nov., Mesoterricola sediminis sp. nov., Geothrix oryzae sp. nov., Geothrix edaphica sp. nov., Geothrix rubra sp. nov., and Geothrix limicola sp. nov., six novel members of Acidobacteriota isolated from soils.</title>
        <authorList>
            <person name="Itoh H."/>
            <person name="Sugisawa Y."/>
            <person name="Mise K."/>
            <person name="Xu Z."/>
            <person name="Kuniyasu M."/>
            <person name="Ushijima N."/>
            <person name="Kawano K."/>
            <person name="Kobayashi E."/>
            <person name="Shiratori Y."/>
            <person name="Masuda Y."/>
            <person name="Senoo K."/>
        </authorList>
    </citation>
    <scope>NUCLEOTIDE SEQUENCE [LARGE SCALE GENOMIC DNA]</scope>
    <source>
        <strain evidence="5">W79</strain>
    </source>
</reference>
<gene>
    <name evidence="4" type="ORF">METEAL_21600</name>
</gene>
<organism evidence="4 5">
    <name type="scientific">Mesoterricola silvestris</name>
    <dbReference type="NCBI Taxonomy" id="2927979"/>
    <lineage>
        <taxon>Bacteria</taxon>
        <taxon>Pseudomonadati</taxon>
        <taxon>Acidobacteriota</taxon>
        <taxon>Holophagae</taxon>
        <taxon>Holophagales</taxon>
        <taxon>Holophagaceae</taxon>
        <taxon>Mesoterricola</taxon>
    </lineage>
</organism>
<evidence type="ECO:0000313" key="5">
    <source>
        <dbReference type="Proteomes" id="UP001238179"/>
    </source>
</evidence>
<dbReference type="InterPro" id="IPR016181">
    <property type="entry name" value="Acyl_CoA_acyltransferase"/>
</dbReference>
<dbReference type="GO" id="GO:0016747">
    <property type="term" value="F:acyltransferase activity, transferring groups other than amino-acyl groups"/>
    <property type="evidence" value="ECO:0007669"/>
    <property type="project" value="InterPro"/>
</dbReference>
<dbReference type="PROSITE" id="PS51186">
    <property type="entry name" value="GNAT"/>
    <property type="match status" value="1"/>
</dbReference>
<dbReference type="CDD" id="cd04301">
    <property type="entry name" value="NAT_SF"/>
    <property type="match status" value="1"/>
</dbReference>
<dbReference type="EMBL" id="AP027080">
    <property type="protein sequence ID" value="BDU72986.1"/>
    <property type="molecule type" value="Genomic_DNA"/>
</dbReference>
<dbReference type="AlphaFoldDB" id="A0AA48GHI8"/>
<evidence type="ECO:0000256" key="2">
    <source>
        <dbReference type="ARBA" id="ARBA00023315"/>
    </source>
</evidence>
<feature type="domain" description="N-acetyltransferase" evidence="3">
    <location>
        <begin position="1"/>
        <end position="152"/>
    </location>
</feature>
<evidence type="ECO:0000259" key="3">
    <source>
        <dbReference type="PROSITE" id="PS51186"/>
    </source>
</evidence>
<keyword evidence="2" id="KW-0012">Acyltransferase</keyword>
<evidence type="ECO:0000256" key="1">
    <source>
        <dbReference type="ARBA" id="ARBA00022679"/>
    </source>
</evidence>
<keyword evidence="5" id="KW-1185">Reference proteome</keyword>
<dbReference type="Pfam" id="PF00583">
    <property type="entry name" value="Acetyltransf_1"/>
    <property type="match status" value="1"/>
</dbReference>
<name>A0AA48GHI8_9BACT</name>
<dbReference type="RefSeq" id="WP_316411631.1">
    <property type="nucleotide sequence ID" value="NZ_AP027080.1"/>
</dbReference>
<dbReference type="InterPro" id="IPR050832">
    <property type="entry name" value="Bact_Acetyltransf"/>
</dbReference>
<dbReference type="Proteomes" id="UP001238179">
    <property type="component" value="Chromosome"/>
</dbReference>
<dbReference type="PANTHER" id="PTHR43877">
    <property type="entry name" value="AMINOALKYLPHOSPHONATE N-ACETYLTRANSFERASE-RELATED-RELATED"/>
    <property type="match status" value="1"/>
</dbReference>
<dbReference type="SUPFAM" id="SSF55729">
    <property type="entry name" value="Acyl-CoA N-acyltransferases (Nat)"/>
    <property type="match status" value="1"/>
</dbReference>
<proteinExistence type="predicted"/>
<protein>
    <recommendedName>
        <fullName evidence="3">N-acetyltransferase domain-containing protein</fullName>
    </recommendedName>
</protein>
<evidence type="ECO:0000313" key="4">
    <source>
        <dbReference type="EMBL" id="BDU72986.1"/>
    </source>
</evidence>
<dbReference type="Gene3D" id="3.40.630.30">
    <property type="match status" value="1"/>
</dbReference>
<dbReference type="InterPro" id="IPR000182">
    <property type="entry name" value="GNAT_dom"/>
</dbReference>
<accession>A0AA48GHI8</accession>
<sequence>MEIRRAVKADQASLTSLASGFRDHLGRSAPTDAQFAGSIERLLASPDAEFALATDGSVPLGYVLLRYRHSMWACGTEATLEDLYVDPAARKAGTGRALVEFALGLARARSCTTVCLDTNENNAASLAIYRSLGFNAFSKRWDGRQIFHRLAL</sequence>
<dbReference type="KEGG" id="msil:METEAL_21600"/>